<feature type="domain" description="FAS1" evidence="12">
    <location>
        <begin position="23"/>
        <end position="148"/>
    </location>
</feature>
<evidence type="ECO:0000256" key="8">
    <source>
        <dbReference type="ARBA" id="ARBA00023180"/>
    </source>
</evidence>
<reference evidence="13" key="1">
    <citation type="submission" date="2020-06" db="EMBL/GenBank/DDBJ databases">
        <authorList>
            <person name="Li T."/>
            <person name="Hu X."/>
            <person name="Zhang T."/>
            <person name="Song X."/>
            <person name="Zhang H."/>
            <person name="Dai N."/>
            <person name="Sheng W."/>
            <person name="Hou X."/>
            <person name="Wei L."/>
        </authorList>
    </citation>
    <scope>NUCLEOTIDE SEQUENCE</scope>
    <source>
        <strain evidence="13">K16</strain>
        <tissue evidence="13">Leaf</tissue>
    </source>
</reference>
<evidence type="ECO:0000256" key="5">
    <source>
        <dbReference type="ARBA" id="ARBA00022729"/>
    </source>
</evidence>
<dbReference type="SUPFAM" id="SSF82153">
    <property type="entry name" value="FAS1 domain"/>
    <property type="match status" value="1"/>
</dbReference>
<comment type="similarity">
    <text evidence="2">Belongs to the fasciclin-like AGP family.</text>
</comment>
<evidence type="ECO:0000256" key="2">
    <source>
        <dbReference type="ARBA" id="ARBA00007843"/>
    </source>
</evidence>
<evidence type="ECO:0000256" key="6">
    <source>
        <dbReference type="ARBA" id="ARBA00022974"/>
    </source>
</evidence>
<comment type="caution">
    <text evidence="13">The sequence shown here is derived from an EMBL/GenBank/DDBJ whole genome shotgun (WGS) entry which is preliminary data.</text>
</comment>
<dbReference type="PANTHER" id="PTHR32382">
    <property type="entry name" value="FASCICLIN-LIKE ARABINOGALACTAN PROTEIN"/>
    <property type="match status" value="1"/>
</dbReference>
<comment type="subcellular location">
    <subcellularLocation>
        <location evidence="1">Cell membrane</location>
        <topology evidence="1">Lipid-anchor</topology>
        <topology evidence="1">GPI-anchor</topology>
    </subcellularLocation>
</comment>
<evidence type="ECO:0000256" key="7">
    <source>
        <dbReference type="ARBA" id="ARBA00023136"/>
    </source>
</evidence>
<feature type="region of interest" description="Disordered" evidence="11">
    <location>
        <begin position="180"/>
        <end position="304"/>
    </location>
</feature>
<evidence type="ECO:0000313" key="14">
    <source>
        <dbReference type="Proteomes" id="UP001289374"/>
    </source>
</evidence>
<dbReference type="Gene3D" id="2.30.180.10">
    <property type="entry name" value="FAS1 domain"/>
    <property type="match status" value="1"/>
</dbReference>
<keyword evidence="8" id="KW-0325">Glycoprotein</keyword>
<keyword evidence="7" id="KW-0472">Membrane</keyword>
<dbReference type="AlphaFoldDB" id="A0AAE1XF83"/>
<evidence type="ECO:0000256" key="1">
    <source>
        <dbReference type="ARBA" id="ARBA00004609"/>
    </source>
</evidence>
<protein>
    <submittedName>
        <fullName evidence="13">Fasciclin-like arabinogalactan protein 14</fullName>
    </submittedName>
</protein>
<keyword evidence="3" id="KW-1003">Cell membrane</keyword>
<evidence type="ECO:0000313" key="13">
    <source>
        <dbReference type="EMBL" id="KAK4410678.1"/>
    </source>
</evidence>
<dbReference type="FunFam" id="2.30.180.10:FF:000015">
    <property type="entry name" value="Fasciclin-like arabinogalactan protein 3"/>
    <property type="match status" value="1"/>
</dbReference>
<dbReference type="GO" id="GO:0005886">
    <property type="term" value="C:plasma membrane"/>
    <property type="evidence" value="ECO:0007669"/>
    <property type="project" value="UniProtKB-SubCell"/>
</dbReference>
<evidence type="ECO:0000256" key="9">
    <source>
        <dbReference type="ARBA" id="ARBA00023288"/>
    </source>
</evidence>
<dbReference type="InterPro" id="IPR036378">
    <property type="entry name" value="FAS1_dom_sf"/>
</dbReference>
<name>A0AAE1XF83_9LAMI</name>
<keyword evidence="4" id="KW-0336">GPI-anchor</keyword>
<gene>
    <name evidence="13" type="ORF">Sango_0140800</name>
</gene>
<evidence type="ECO:0000256" key="3">
    <source>
        <dbReference type="ARBA" id="ARBA00022475"/>
    </source>
</evidence>
<accession>A0AAE1XF83</accession>
<dbReference type="PROSITE" id="PS50213">
    <property type="entry name" value="FAS1"/>
    <property type="match status" value="1"/>
</dbReference>
<sequence length="328" mass="33466">MFEKSVVKISLFSFSLLFHSAVAFNITQVLTQYASFSTFNSYLTLTNLAPEINSRQSITVLVVENNNLSPLSGKSSDVLKKIMSVHVILDYFDVPKLQQLSNKSTIVTTLFQTTGLAKGQQGFVNVTHLSSDNIAFGSAVPGAMTGSNLVKSVVSQPYNFSVLQVTNVIIPVGIDGALNSSSSTSPSPLSSPGASTSPSMAPGASPNLSPTISPSTAPATSISPSSSNTPSQAPRSAASPRSAPVPSTAPTANAPITDAPSAGVPSANAPAVDTPVASAPVANTPVTNGPAADKPPADNSRSADKALHTGLASVFTIVLSSLSLASRI</sequence>
<dbReference type="GO" id="GO:0098552">
    <property type="term" value="C:side of membrane"/>
    <property type="evidence" value="ECO:0007669"/>
    <property type="project" value="UniProtKB-KW"/>
</dbReference>
<keyword evidence="14" id="KW-1185">Reference proteome</keyword>
<evidence type="ECO:0000256" key="10">
    <source>
        <dbReference type="ARBA" id="ARBA00024686"/>
    </source>
</evidence>
<dbReference type="InterPro" id="IPR000782">
    <property type="entry name" value="FAS1_domain"/>
</dbReference>
<reference evidence="13" key="2">
    <citation type="journal article" date="2024" name="Plant">
        <title>Genomic evolution and insights into agronomic trait innovations of Sesamum species.</title>
        <authorList>
            <person name="Miao H."/>
            <person name="Wang L."/>
            <person name="Qu L."/>
            <person name="Liu H."/>
            <person name="Sun Y."/>
            <person name="Le M."/>
            <person name="Wang Q."/>
            <person name="Wei S."/>
            <person name="Zheng Y."/>
            <person name="Lin W."/>
            <person name="Duan Y."/>
            <person name="Cao H."/>
            <person name="Xiong S."/>
            <person name="Wang X."/>
            <person name="Wei L."/>
            <person name="Li C."/>
            <person name="Ma Q."/>
            <person name="Ju M."/>
            <person name="Zhao R."/>
            <person name="Li G."/>
            <person name="Mu C."/>
            <person name="Tian Q."/>
            <person name="Mei H."/>
            <person name="Zhang T."/>
            <person name="Gao T."/>
            <person name="Zhang H."/>
        </authorList>
    </citation>
    <scope>NUCLEOTIDE SEQUENCE</scope>
    <source>
        <strain evidence="13">K16</strain>
    </source>
</reference>
<evidence type="ECO:0000259" key="12">
    <source>
        <dbReference type="PROSITE" id="PS50213"/>
    </source>
</evidence>
<keyword evidence="9" id="KW-0449">Lipoprotein</keyword>
<dbReference type="EMBL" id="JACGWL010000001">
    <property type="protein sequence ID" value="KAK4410678.1"/>
    <property type="molecule type" value="Genomic_DNA"/>
</dbReference>
<evidence type="ECO:0000256" key="11">
    <source>
        <dbReference type="SAM" id="MobiDB-lite"/>
    </source>
</evidence>
<evidence type="ECO:0000256" key="4">
    <source>
        <dbReference type="ARBA" id="ARBA00022622"/>
    </source>
</evidence>
<comment type="function">
    <text evidence="10">May be a cell surface adhesion protein.</text>
</comment>
<keyword evidence="6" id="KW-0654">Proteoglycan</keyword>
<dbReference type="Proteomes" id="UP001289374">
    <property type="component" value="Unassembled WGS sequence"/>
</dbReference>
<feature type="compositionally biased region" description="Low complexity" evidence="11">
    <location>
        <begin position="180"/>
        <end position="255"/>
    </location>
</feature>
<dbReference type="PANTHER" id="PTHR32382:SF6">
    <property type="entry name" value="FASCICLIN-LIKE ARABINOGALACTAN PROTEIN 14"/>
    <property type="match status" value="1"/>
</dbReference>
<keyword evidence="5" id="KW-0732">Signal</keyword>
<organism evidence="13 14">
    <name type="scientific">Sesamum angolense</name>
    <dbReference type="NCBI Taxonomy" id="2727404"/>
    <lineage>
        <taxon>Eukaryota</taxon>
        <taxon>Viridiplantae</taxon>
        <taxon>Streptophyta</taxon>
        <taxon>Embryophyta</taxon>
        <taxon>Tracheophyta</taxon>
        <taxon>Spermatophyta</taxon>
        <taxon>Magnoliopsida</taxon>
        <taxon>eudicotyledons</taxon>
        <taxon>Gunneridae</taxon>
        <taxon>Pentapetalae</taxon>
        <taxon>asterids</taxon>
        <taxon>lamiids</taxon>
        <taxon>Lamiales</taxon>
        <taxon>Pedaliaceae</taxon>
        <taxon>Sesamum</taxon>
    </lineage>
</organism>
<proteinExistence type="inferred from homology"/>
<dbReference type="InterPro" id="IPR033254">
    <property type="entry name" value="Plant_FLA"/>
</dbReference>